<dbReference type="EMBL" id="CP102774">
    <property type="protein sequence ID" value="UZF87204.1"/>
    <property type="molecule type" value="Genomic_DNA"/>
</dbReference>
<reference evidence="2" key="1">
    <citation type="submission" date="2022-08" db="EMBL/GenBank/DDBJ databases">
        <title>Complete Genome Sequences of 2 Bosea sp. soil isolates.</title>
        <authorList>
            <person name="Alvarez Arevalo M."/>
            <person name="Sterndorff E.B."/>
            <person name="Faurdal D."/>
            <person name="Joergensen T.S."/>
            <person name="Weber T."/>
        </authorList>
    </citation>
    <scope>NUCLEOTIDE SEQUENCE</scope>
    <source>
        <strain evidence="2">NBC_00436</strain>
    </source>
</reference>
<proteinExistence type="predicted"/>
<organism evidence="2">
    <name type="scientific">Bosea sp. NBC_00436</name>
    <dbReference type="NCBI Taxonomy" id="2969620"/>
    <lineage>
        <taxon>Bacteria</taxon>
        <taxon>Pseudomonadati</taxon>
        <taxon>Pseudomonadota</taxon>
        <taxon>Alphaproteobacteria</taxon>
        <taxon>Hyphomicrobiales</taxon>
        <taxon>Boseaceae</taxon>
        <taxon>Bosea</taxon>
    </lineage>
</organism>
<dbReference type="GO" id="GO:0006749">
    <property type="term" value="P:glutathione metabolic process"/>
    <property type="evidence" value="ECO:0007669"/>
    <property type="project" value="TreeGrafter"/>
</dbReference>
<dbReference type="InterPro" id="IPR045079">
    <property type="entry name" value="Oxoprolinase-like"/>
</dbReference>
<name>A0A9E7ZYJ0_9HYPH</name>
<dbReference type="GO" id="GO:0005829">
    <property type="term" value="C:cytosol"/>
    <property type="evidence" value="ECO:0007669"/>
    <property type="project" value="TreeGrafter"/>
</dbReference>
<evidence type="ECO:0000313" key="2">
    <source>
        <dbReference type="EMBL" id="UZF87204.1"/>
    </source>
</evidence>
<dbReference type="InterPro" id="IPR003692">
    <property type="entry name" value="Hydantoinase_B"/>
</dbReference>
<dbReference type="PANTHER" id="PTHR11365:SF23">
    <property type="entry name" value="HYPOTHETICAL 5-OXOPROLINASE (EUROFUNG)-RELATED"/>
    <property type="match status" value="1"/>
</dbReference>
<gene>
    <name evidence="2" type="ORF">NWE54_26240</name>
</gene>
<sequence length="550" mass="59322">MTPSTSTCTSFDAVTLEVIWTRLISVVDEAAAALVRTSFSTLVRESYDFSCIVTDRKGRCLGQATDSIPSFIGTLPKTVRHFLNHFPVETLKPGDVLITNDPWMGTGHLPDLTVAKPLFRNGKLIGFAASTTHSPDMGGRTGTTDIRDVFEEGLQVPMLKLIDAGKVDQTFLAMLRKNVRVPDLVVGDLFAQVSALELVERRLFDLMRDYELDELDSLADEILSRSEAAMRAAIRAFPDGSYDYTLNTDGLIEPVTIQIKVVVDGDSVVVDYAGTSPQVDRALNVALCYTYAQTVYGLKCILAPDLPNNDGALAPIEVTAPEGSILNHTYPASGQTRTLVGHFLPFAVFGAMSAATPERVAAGPGSPLWSMQAAGVDEQGRTYVNKFFFNGGTGGTSRRDGYNVLSWPSNISCVPIEMMEQQSNFRVLHKRLRIGSSGAGRYRGGLGQECLLEYQGERPVVVGFHAERTLHAPPGLCGGEDGVPGVLEVNGHALEPHEQKVQHVIRQGDRIHMKTPGGAGFGAKAERSGESIAADARQGYVAAPARLAAE</sequence>
<dbReference type="GO" id="GO:0017168">
    <property type="term" value="F:5-oxoprolinase (ATP-hydrolyzing) activity"/>
    <property type="evidence" value="ECO:0007669"/>
    <property type="project" value="TreeGrafter"/>
</dbReference>
<accession>A0A9E7ZYJ0</accession>
<evidence type="ECO:0000259" key="1">
    <source>
        <dbReference type="Pfam" id="PF02538"/>
    </source>
</evidence>
<dbReference type="PANTHER" id="PTHR11365">
    <property type="entry name" value="5-OXOPROLINASE RELATED"/>
    <property type="match status" value="1"/>
</dbReference>
<dbReference type="AlphaFoldDB" id="A0A9E7ZYJ0"/>
<feature type="domain" description="Hydantoinase B/oxoprolinase" evidence="1">
    <location>
        <begin position="12"/>
        <end position="523"/>
    </location>
</feature>
<protein>
    <submittedName>
        <fullName evidence="2">Hydantoinase B/oxoprolinase family protein</fullName>
    </submittedName>
</protein>
<dbReference type="Pfam" id="PF02538">
    <property type="entry name" value="Hydantoinase_B"/>
    <property type="match status" value="1"/>
</dbReference>